<feature type="binding site" evidence="2">
    <location>
        <position position="134"/>
    </location>
    <ligand>
        <name>Zn(2+)</name>
        <dbReference type="ChEBI" id="CHEBI:29105"/>
        <label>2</label>
    </ligand>
</feature>
<name>A0A562K2G1_9BACI</name>
<gene>
    <name evidence="3" type="ORF">IQ19_00860</name>
</gene>
<dbReference type="CDD" id="cd08663">
    <property type="entry name" value="DAP_dppA_1"/>
    <property type="match status" value="1"/>
</dbReference>
<accession>A0A562K2G1</accession>
<feature type="binding site" evidence="2">
    <location>
        <position position="60"/>
    </location>
    <ligand>
        <name>Zn(2+)</name>
        <dbReference type="ChEBI" id="CHEBI:29105"/>
        <label>2</label>
    </ligand>
</feature>
<dbReference type="Gene3D" id="3.30.1360.130">
    <property type="entry name" value="Dipeptide transport protein"/>
    <property type="match status" value="1"/>
</dbReference>
<dbReference type="InterPro" id="IPR036177">
    <property type="entry name" value="Peptidase_M55_sf"/>
</dbReference>
<feature type="binding site" evidence="2">
    <location>
        <position position="10"/>
    </location>
    <ligand>
        <name>Zn(2+)</name>
        <dbReference type="ChEBI" id="CHEBI:29105"/>
        <label>1</label>
    </ligand>
</feature>
<dbReference type="OrthoDB" id="9785420at2"/>
<dbReference type="EMBL" id="VLKI01000002">
    <property type="protein sequence ID" value="TWH89619.1"/>
    <property type="molecule type" value="Genomic_DNA"/>
</dbReference>
<dbReference type="GO" id="GO:0046872">
    <property type="term" value="F:metal ion binding"/>
    <property type="evidence" value="ECO:0007669"/>
    <property type="project" value="UniProtKB-KW"/>
</dbReference>
<keyword evidence="2" id="KW-0479">Metal-binding</keyword>
<feature type="binding site" evidence="2">
    <location>
        <position position="8"/>
    </location>
    <ligand>
        <name>Zn(2+)</name>
        <dbReference type="ChEBI" id="CHEBI:29105"/>
        <label>1</label>
    </ligand>
</feature>
<proteinExistence type="predicted"/>
<evidence type="ECO:0000256" key="2">
    <source>
        <dbReference type="PIRSR" id="PIRSR015853-2"/>
    </source>
</evidence>
<dbReference type="InterPro" id="IPR007035">
    <property type="entry name" value="Peptidase_M55"/>
</dbReference>
<keyword evidence="4" id="KW-1185">Reference proteome</keyword>
<protein>
    <submittedName>
        <fullName evidence="3">D-amino peptidase</fullName>
    </submittedName>
</protein>
<evidence type="ECO:0000313" key="4">
    <source>
        <dbReference type="Proteomes" id="UP000318667"/>
    </source>
</evidence>
<dbReference type="Gene3D" id="3.40.50.10780">
    <property type="entry name" value="Dipeptide transport protein"/>
    <property type="match status" value="1"/>
</dbReference>
<dbReference type="RefSeq" id="WP_144540236.1">
    <property type="nucleotide sequence ID" value="NZ_CBCSDC010000011.1"/>
</dbReference>
<dbReference type="GeneID" id="65402131"/>
<feature type="active site" description="Nucleophile" evidence="1">
    <location>
        <position position="115"/>
    </location>
</feature>
<feature type="binding site" evidence="2">
    <location>
        <position position="104"/>
    </location>
    <ligand>
        <name>Zn(2+)</name>
        <dbReference type="ChEBI" id="CHEBI:29105"/>
        <label>2</label>
    </ligand>
</feature>
<dbReference type="Pfam" id="PF04951">
    <property type="entry name" value="Peptidase_M55"/>
    <property type="match status" value="1"/>
</dbReference>
<organism evidence="3 4">
    <name type="scientific">Cytobacillus oceanisediminis</name>
    <dbReference type="NCBI Taxonomy" id="665099"/>
    <lineage>
        <taxon>Bacteria</taxon>
        <taxon>Bacillati</taxon>
        <taxon>Bacillota</taxon>
        <taxon>Bacilli</taxon>
        <taxon>Bacillales</taxon>
        <taxon>Bacillaceae</taxon>
        <taxon>Cytobacillus</taxon>
    </lineage>
</organism>
<reference evidence="3 4" key="1">
    <citation type="journal article" date="2015" name="Stand. Genomic Sci.">
        <title>Genomic Encyclopedia of Bacterial and Archaeal Type Strains, Phase III: the genomes of soil and plant-associated and newly described type strains.</title>
        <authorList>
            <person name="Whitman W.B."/>
            <person name="Woyke T."/>
            <person name="Klenk H.P."/>
            <person name="Zhou Y."/>
            <person name="Lilburn T.G."/>
            <person name="Beck B.J."/>
            <person name="De Vos P."/>
            <person name="Vandamme P."/>
            <person name="Eisen J.A."/>
            <person name="Garrity G."/>
            <person name="Hugenholtz P."/>
            <person name="Kyrpides N.C."/>
        </authorList>
    </citation>
    <scope>NUCLEOTIDE SEQUENCE [LARGE SCALE GENOMIC DNA]</scope>
    <source>
        <strain evidence="3 4">CGMCC 1.10115</strain>
    </source>
</reference>
<dbReference type="PIRSF" id="PIRSF015853">
    <property type="entry name" value="Pep_DppA"/>
    <property type="match status" value="1"/>
</dbReference>
<dbReference type="AlphaFoldDB" id="A0A562K2G1"/>
<comment type="caution">
    <text evidence="3">The sequence shown here is derived from an EMBL/GenBank/DDBJ whole genome shotgun (WGS) entry which is preliminary data.</text>
</comment>
<dbReference type="InterPro" id="IPR027476">
    <property type="entry name" value="DppA_N"/>
</dbReference>
<keyword evidence="2" id="KW-0862">Zinc</keyword>
<dbReference type="SUPFAM" id="SSF63992">
    <property type="entry name" value="Dipeptide transport protein"/>
    <property type="match status" value="1"/>
</dbReference>
<dbReference type="Proteomes" id="UP000318667">
    <property type="component" value="Unassembled WGS sequence"/>
</dbReference>
<evidence type="ECO:0000256" key="1">
    <source>
        <dbReference type="PIRSR" id="PIRSR015853-1"/>
    </source>
</evidence>
<feature type="binding site" evidence="2">
    <location>
        <position position="8"/>
    </location>
    <ligand>
        <name>Zn(2+)</name>
        <dbReference type="ChEBI" id="CHEBI:29105"/>
        <label>2</label>
    </ligand>
</feature>
<evidence type="ECO:0000313" key="3">
    <source>
        <dbReference type="EMBL" id="TWH89619.1"/>
    </source>
</evidence>
<sequence length="269" mass="29838">MRLYISADIEGISGVVHQEHTARDGREHDRARKYMTDEINACIEGALEAGVKEILVNDSHGTMRNVLLERLHSEAQLISGSPKKFAMMEGIDEHFDVAIFLGYHTRMGTYGVLNHTFHGGAVKNITINGTDYGEFGLNAAIAGRFRVPVIMVSGCSLVAEEAREFIPLIKTAIVKETINRTTARNLSIKKAHQVLREKTIQAIQDRENIQPFVIDSLLEVKVSFLHSGLADIAEILPAVTRSGPTSVDFTSESILEAYRYIRSLIMMVS</sequence>